<keyword evidence="12" id="KW-1185">Reference proteome</keyword>
<evidence type="ECO:0000256" key="2">
    <source>
        <dbReference type="ARBA" id="ARBA00010617"/>
    </source>
</evidence>
<comment type="similarity">
    <text evidence="2 9">Belongs to the cytochrome P450 family.</text>
</comment>
<dbReference type="InterPro" id="IPR002401">
    <property type="entry name" value="Cyt_P450_E_grp-I"/>
</dbReference>
<evidence type="ECO:0000256" key="1">
    <source>
        <dbReference type="ARBA" id="ARBA00001971"/>
    </source>
</evidence>
<keyword evidence="5 9" id="KW-0560">Oxidoreductase</keyword>
<evidence type="ECO:0000256" key="4">
    <source>
        <dbReference type="ARBA" id="ARBA00022723"/>
    </source>
</evidence>
<dbReference type="GO" id="GO:0016705">
    <property type="term" value="F:oxidoreductase activity, acting on paired donors, with incorporation or reduction of molecular oxygen"/>
    <property type="evidence" value="ECO:0007669"/>
    <property type="project" value="InterPro"/>
</dbReference>
<keyword evidence="4 8" id="KW-0479">Metal-binding</keyword>
<evidence type="ECO:0000256" key="7">
    <source>
        <dbReference type="ARBA" id="ARBA00023033"/>
    </source>
</evidence>
<proteinExistence type="inferred from homology"/>
<keyword evidence="10" id="KW-0472">Membrane</keyword>
<organism evidence="11 12">
    <name type="scientific">Collybia nuda</name>
    <dbReference type="NCBI Taxonomy" id="64659"/>
    <lineage>
        <taxon>Eukaryota</taxon>
        <taxon>Fungi</taxon>
        <taxon>Dikarya</taxon>
        <taxon>Basidiomycota</taxon>
        <taxon>Agaricomycotina</taxon>
        <taxon>Agaricomycetes</taxon>
        <taxon>Agaricomycetidae</taxon>
        <taxon>Agaricales</taxon>
        <taxon>Tricholomatineae</taxon>
        <taxon>Clitocybaceae</taxon>
        <taxon>Collybia</taxon>
    </lineage>
</organism>
<gene>
    <name evidence="11" type="ORF">BDZ94DRAFT_865131</name>
</gene>
<sequence length="605" mass="68821">MLLFNKSTMNIPPGIVYIAQTLLILLPFSGLSYLGINLAANYAGYILPVWLIVLLSLLSRPLWLITLRYRVQFSHRSEAAKRGAALIPHVHDKWPGGFSITSAMVNSFKTGYPGDIFVEWSKQYGNTFYLNLASEGRLFTSEPEHIKAILATQFENFDKGPILFDQFHSLLGTGVFNSDGDMWKFHRTITRPFFTKDRISHFDVFESHANDAIEQATNRLDDGYPIDFQDLVSRFTLDSATEFLFGNDVHCLSAGLPYPASSPLANSAAFVNHSSNKFVNAFIAAQSNTALRTRYGTNWPLTEFWTDRVKPHRKEIDAFVNPIIDDALVKNSKGDVKAEYTEEKADLEDRTLLDHLVSQTQDRQILKDELTNLLVAARDTTASTLTFAVYMMTQHPDMARRVREEILQTVGYARPTYEDMKGMKYLRAFINETLRLYPPVPFDGRTANKDTVWPSKVPGQKPLFVPAETRCTYGVFLMHRRTDLWGPDAEVFDPDRFLDDRVQKYLTPNPFIFLPFNAGPRICLGQQFAYHESSYFLIRLLQKFSEFTLVPDAQPVESLPPASWKACEGRKGSDKIRLGTHLTMFVRGGLWVRMEKAKKADTEIA</sequence>
<evidence type="ECO:0000313" key="12">
    <source>
        <dbReference type="Proteomes" id="UP000807353"/>
    </source>
</evidence>
<dbReference type="GO" id="GO:0020037">
    <property type="term" value="F:heme binding"/>
    <property type="evidence" value="ECO:0007669"/>
    <property type="project" value="InterPro"/>
</dbReference>
<dbReference type="CDD" id="cd11063">
    <property type="entry name" value="CYP52"/>
    <property type="match status" value="1"/>
</dbReference>
<dbReference type="Pfam" id="PF00067">
    <property type="entry name" value="p450"/>
    <property type="match status" value="1"/>
</dbReference>
<dbReference type="PRINTS" id="PR00385">
    <property type="entry name" value="P450"/>
</dbReference>
<dbReference type="Gene3D" id="1.10.630.10">
    <property type="entry name" value="Cytochrome P450"/>
    <property type="match status" value="1"/>
</dbReference>
<comment type="caution">
    <text evidence="11">The sequence shown here is derived from an EMBL/GenBank/DDBJ whole genome shotgun (WGS) entry which is preliminary data.</text>
</comment>
<keyword evidence="10" id="KW-1133">Transmembrane helix</keyword>
<evidence type="ECO:0000313" key="11">
    <source>
        <dbReference type="EMBL" id="KAF9460985.1"/>
    </source>
</evidence>
<dbReference type="GO" id="GO:0004497">
    <property type="term" value="F:monooxygenase activity"/>
    <property type="evidence" value="ECO:0007669"/>
    <property type="project" value="UniProtKB-KW"/>
</dbReference>
<dbReference type="EMBL" id="MU150291">
    <property type="protein sequence ID" value="KAF9460985.1"/>
    <property type="molecule type" value="Genomic_DNA"/>
</dbReference>
<feature type="transmembrane region" description="Helical" evidence="10">
    <location>
        <begin position="42"/>
        <end position="63"/>
    </location>
</feature>
<name>A0A9P5Y4D5_9AGAR</name>
<feature type="binding site" description="axial binding residue" evidence="8">
    <location>
        <position position="523"/>
    </location>
    <ligand>
        <name>heme</name>
        <dbReference type="ChEBI" id="CHEBI:30413"/>
    </ligand>
    <ligandPart>
        <name>Fe</name>
        <dbReference type="ChEBI" id="CHEBI:18248"/>
    </ligandPart>
</feature>
<dbReference type="InterPro" id="IPR036396">
    <property type="entry name" value="Cyt_P450_sf"/>
</dbReference>
<feature type="transmembrane region" description="Helical" evidence="10">
    <location>
        <begin position="15"/>
        <end position="36"/>
    </location>
</feature>
<dbReference type="SUPFAM" id="SSF48264">
    <property type="entry name" value="Cytochrome P450"/>
    <property type="match status" value="1"/>
</dbReference>
<evidence type="ECO:0000256" key="9">
    <source>
        <dbReference type="RuleBase" id="RU000461"/>
    </source>
</evidence>
<evidence type="ECO:0000256" key="3">
    <source>
        <dbReference type="ARBA" id="ARBA00022617"/>
    </source>
</evidence>
<keyword evidence="10" id="KW-0812">Transmembrane</keyword>
<dbReference type="InterPro" id="IPR001128">
    <property type="entry name" value="Cyt_P450"/>
</dbReference>
<dbReference type="OrthoDB" id="1470350at2759"/>
<evidence type="ECO:0000256" key="10">
    <source>
        <dbReference type="SAM" id="Phobius"/>
    </source>
</evidence>
<dbReference type="PROSITE" id="PS00086">
    <property type="entry name" value="CYTOCHROME_P450"/>
    <property type="match status" value="1"/>
</dbReference>
<accession>A0A9P5Y4D5</accession>
<dbReference type="AlphaFoldDB" id="A0A9P5Y4D5"/>
<evidence type="ECO:0000256" key="6">
    <source>
        <dbReference type="ARBA" id="ARBA00023004"/>
    </source>
</evidence>
<dbReference type="PANTHER" id="PTHR24287:SF1">
    <property type="entry name" value="P450, PUTATIVE (EUROFUNG)-RELATED"/>
    <property type="match status" value="1"/>
</dbReference>
<dbReference type="PRINTS" id="PR00463">
    <property type="entry name" value="EP450I"/>
</dbReference>
<dbReference type="GO" id="GO:0005506">
    <property type="term" value="F:iron ion binding"/>
    <property type="evidence" value="ECO:0007669"/>
    <property type="project" value="InterPro"/>
</dbReference>
<keyword evidence="7 9" id="KW-0503">Monooxygenase</keyword>
<dbReference type="Proteomes" id="UP000807353">
    <property type="component" value="Unassembled WGS sequence"/>
</dbReference>
<keyword evidence="6 8" id="KW-0408">Iron</keyword>
<evidence type="ECO:0000256" key="8">
    <source>
        <dbReference type="PIRSR" id="PIRSR602401-1"/>
    </source>
</evidence>
<evidence type="ECO:0000256" key="5">
    <source>
        <dbReference type="ARBA" id="ARBA00023002"/>
    </source>
</evidence>
<keyword evidence="3 8" id="KW-0349">Heme</keyword>
<dbReference type="InterPro" id="IPR047146">
    <property type="entry name" value="Cyt_P450_E_CYP52_fungi"/>
</dbReference>
<protein>
    <submittedName>
        <fullName evidence="11">Cytochrome P450 monooxygenase pc-3</fullName>
    </submittedName>
</protein>
<dbReference type="InterPro" id="IPR017972">
    <property type="entry name" value="Cyt_P450_CS"/>
</dbReference>
<comment type="cofactor">
    <cofactor evidence="1 8">
        <name>heme</name>
        <dbReference type="ChEBI" id="CHEBI:30413"/>
    </cofactor>
</comment>
<dbReference type="PANTHER" id="PTHR24287">
    <property type="entry name" value="P450, PUTATIVE (EUROFUNG)-RELATED"/>
    <property type="match status" value="1"/>
</dbReference>
<reference evidence="11" key="1">
    <citation type="submission" date="2020-11" db="EMBL/GenBank/DDBJ databases">
        <authorList>
            <consortium name="DOE Joint Genome Institute"/>
            <person name="Ahrendt S."/>
            <person name="Riley R."/>
            <person name="Andreopoulos W."/>
            <person name="Labutti K."/>
            <person name="Pangilinan J."/>
            <person name="Ruiz-Duenas F.J."/>
            <person name="Barrasa J.M."/>
            <person name="Sanchez-Garcia M."/>
            <person name="Camarero S."/>
            <person name="Miyauchi S."/>
            <person name="Serrano A."/>
            <person name="Linde D."/>
            <person name="Babiker R."/>
            <person name="Drula E."/>
            <person name="Ayuso-Fernandez I."/>
            <person name="Pacheco R."/>
            <person name="Padilla G."/>
            <person name="Ferreira P."/>
            <person name="Barriuso J."/>
            <person name="Kellner H."/>
            <person name="Castanera R."/>
            <person name="Alfaro M."/>
            <person name="Ramirez L."/>
            <person name="Pisabarro A.G."/>
            <person name="Kuo A."/>
            <person name="Tritt A."/>
            <person name="Lipzen A."/>
            <person name="He G."/>
            <person name="Yan M."/>
            <person name="Ng V."/>
            <person name="Cullen D."/>
            <person name="Martin F."/>
            <person name="Rosso M.-N."/>
            <person name="Henrissat B."/>
            <person name="Hibbett D."/>
            <person name="Martinez A.T."/>
            <person name="Grigoriev I.V."/>
        </authorList>
    </citation>
    <scope>NUCLEOTIDE SEQUENCE</scope>
    <source>
        <strain evidence="11">CBS 247.69</strain>
    </source>
</reference>